<dbReference type="CDD" id="cd05235">
    <property type="entry name" value="SDR_e1"/>
    <property type="match status" value="1"/>
</dbReference>
<dbReference type="Gene3D" id="1.10.1200.10">
    <property type="entry name" value="ACP-like"/>
    <property type="match status" value="1"/>
</dbReference>
<dbReference type="Pfam" id="PF00501">
    <property type="entry name" value="AMP-binding"/>
    <property type="match status" value="1"/>
</dbReference>
<dbReference type="Gene3D" id="3.40.50.12780">
    <property type="entry name" value="N-terminal domain of ligase-like"/>
    <property type="match status" value="1"/>
</dbReference>
<dbReference type="Gene3D" id="3.40.50.720">
    <property type="entry name" value="NAD(P)-binding Rossmann-like Domain"/>
    <property type="match status" value="1"/>
</dbReference>
<name>A0A840P2B3_9ACTN</name>
<dbReference type="InterPro" id="IPR000873">
    <property type="entry name" value="AMP-dep_synth/lig_dom"/>
</dbReference>
<dbReference type="RefSeq" id="WP_185048823.1">
    <property type="nucleotide sequence ID" value="NZ_BAABIX010000027.1"/>
</dbReference>
<dbReference type="SMART" id="SM00823">
    <property type="entry name" value="PKS_PP"/>
    <property type="match status" value="1"/>
</dbReference>
<dbReference type="NCBIfam" id="TIGR01746">
    <property type="entry name" value="Thioester-redct"/>
    <property type="match status" value="1"/>
</dbReference>
<evidence type="ECO:0000313" key="7">
    <source>
        <dbReference type="EMBL" id="MBB5132031.1"/>
    </source>
</evidence>
<dbReference type="GO" id="GO:0009366">
    <property type="term" value="C:enterobactin synthetase complex"/>
    <property type="evidence" value="ECO:0007669"/>
    <property type="project" value="TreeGrafter"/>
</dbReference>
<keyword evidence="2" id="KW-0596">Phosphopantetheine</keyword>
<evidence type="ECO:0000313" key="8">
    <source>
        <dbReference type="Proteomes" id="UP000578449"/>
    </source>
</evidence>
<dbReference type="PANTHER" id="PTHR45527:SF1">
    <property type="entry name" value="FATTY ACID SYNTHASE"/>
    <property type="match status" value="1"/>
</dbReference>
<feature type="domain" description="Carrier" evidence="6">
    <location>
        <begin position="964"/>
        <end position="1039"/>
    </location>
</feature>
<dbReference type="InterPro" id="IPR006162">
    <property type="entry name" value="Ppantetheine_attach_site"/>
</dbReference>
<dbReference type="InterPro" id="IPR042099">
    <property type="entry name" value="ANL_N_sf"/>
</dbReference>
<gene>
    <name evidence="7" type="ORF">HNP84_001744</name>
</gene>
<keyword evidence="3" id="KW-0597">Phosphoprotein</keyword>
<feature type="region of interest" description="Disordered" evidence="5">
    <location>
        <begin position="208"/>
        <end position="235"/>
    </location>
</feature>
<dbReference type="InterPro" id="IPR036291">
    <property type="entry name" value="NAD(P)-bd_dom_sf"/>
</dbReference>
<comment type="cofactor">
    <cofactor evidence="1">
        <name>pantetheine 4'-phosphate</name>
        <dbReference type="ChEBI" id="CHEBI:47942"/>
    </cofactor>
</comment>
<dbReference type="InterPro" id="IPR023213">
    <property type="entry name" value="CAT-like_dom_sf"/>
</dbReference>
<dbReference type="EMBL" id="JACHGN010000003">
    <property type="protein sequence ID" value="MBB5132031.1"/>
    <property type="molecule type" value="Genomic_DNA"/>
</dbReference>
<dbReference type="GO" id="GO:0031177">
    <property type="term" value="F:phosphopantetheine binding"/>
    <property type="evidence" value="ECO:0007669"/>
    <property type="project" value="InterPro"/>
</dbReference>
<dbReference type="PROSITE" id="PS00012">
    <property type="entry name" value="PHOSPHOPANTETHEINE"/>
    <property type="match status" value="1"/>
</dbReference>
<evidence type="ECO:0000256" key="3">
    <source>
        <dbReference type="ARBA" id="ARBA00022553"/>
    </source>
</evidence>
<protein>
    <submittedName>
        <fullName evidence="7">Amino acid adenylation domain-containing protein/thioester reductase-like protein</fullName>
    </submittedName>
</protein>
<sequence length="1440" mass="153228">MPLTPAQQRLWFLEHAGHGGATYLLWQGIRVSGPIDIGALRGSLAALVRRHEALRTSIEEVDGRLRQVVHDLTGEGLLQVEDLSPASADGGGLAEAEAAARRRTAEIVTAPFDLGRAPLLRVALLRLAEEEHVLLVVMHHIVSDGATIGLVADELLAGYRAAVTGEPVPEPATPAAQFPDYAAWLAGRDPEWLRAGREHWREHLRDAPPLLPLPADRPRRAPVQGEPPGPAGRCSARVPAGVAAGLRELMRREKCTAYVVFQAAFAAVLARVCDVEDLVIGTPAANRDMPALVRSAGMYANTLAMRADLRGDPTLTELLRRTRAAFLAGLRHQGFPFDQVVELAGAPRDPARNPVFQVMLVLRPATRFEHGVPGWSVCEWQTPPPAARFDLTLQVVLGEDIELDLDYSTALFEPRSAARLRDHVLRVLATMAERPETRVWDIELARPRTPAAVPEQDGEPPRVHELIARRAAENPDAPAVFGGDGRELSYGELERRAGEIAAELVEAGVGPGEVVGVIRPPGPDAVAAILGVLKAGGAYLPLDPAHPPARLRQILRAAGACAVLADDSGAYVVDRERSAPRTTGAGLAYVIYTSGSTGRPKGVMVGHETLSRLTASFVAAHGFGPGQRVLALPPLTFDASVGDLFPVLTSGAALVFHTEPALIDGKELIRFCAARGVTAVDAAAPLWRQWVEDLAGMDGPGDPEQLAVVPSDWPVRLMMVGGERVPVAAVRAWARATGGRVRLVNHYGPTEATVCATTYETVNGAGLGDAAYLPIGRPLPHVRAYVRDRRGRLAPDGTPGELCLGGDCLALGYLGDPVLTGERFVADPFSGIPGARMYRTGDLARWRPDGNLEFLGRIDRQVKIHGHLVEPAEVEAALAALPQAGEAAVTAVPGPDGHLRLVAYVTGGDPAELRRLLRERLPGYLVPSAFVRLDRLPRTRHGKTDYAALPEAAPAGPGEAGFEPPRGPVETALARIWGDLLGVARVGRRDSFFALGGHSLRIAELSARVGAELGVRPSPRELFEAADLAELAELVEARRAGRAPEVEEPPDLLAEATLPDDVVAGPRAPARPRPWTFLLTGATGFLGAHLVAELLGRTAGNLVCLVRAGSPEHALRRVRENLAAYGLGWVAGDPRLSALPGDLAAPRLGLDAGDFAGLARRIDAICHNGGLVDFARPYALLRPANVSGTVEVLRLAALGGGVPVHLVSTLGVYLGEAFLERTVTESDPPDDPRGLAGGYNQSKWVADRLARLARARGVPVTVHRPARIGGDARTGIGAPGDYFSRLLITCAQLGMVPALAHKEDVSPVNQVAAGIAEALASGHPPDHDLHYFNPATVGYQRIAALLTERGHPAETVPWSRWRAAVLERLASGRPVAMEPFAPGLPEEEPRFARPEFDCARSAGWLAGAGVAHAPDGVWLIGRYLDSFAAAGLLPPRTVRP</sequence>
<dbReference type="InterPro" id="IPR025110">
    <property type="entry name" value="AMP-bd_C"/>
</dbReference>
<dbReference type="InterPro" id="IPR020845">
    <property type="entry name" value="AMP-binding_CS"/>
</dbReference>
<dbReference type="Pfam" id="PF13193">
    <property type="entry name" value="AMP-binding_C"/>
    <property type="match status" value="1"/>
</dbReference>
<dbReference type="Pfam" id="PF00668">
    <property type="entry name" value="Condensation"/>
    <property type="match status" value="1"/>
</dbReference>
<evidence type="ECO:0000256" key="1">
    <source>
        <dbReference type="ARBA" id="ARBA00001957"/>
    </source>
</evidence>
<dbReference type="GO" id="GO:0008610">
    <property type="term" value="P:lipid biosynthetic process"/>
    <property type="evidence" value="ECO:0007669"/>
    <property type="project" value="UniProtKB-ARBA"/>
</dbReference>
<dbReference type="InterPro" id="IPR009081">
    <property type="entry name" value="PP-bd_ACP"/>
</dbReference>
<dbReference type="InterPro" id="IPR001242">
    <property type="entry name" value="Condensation_dom"/>
</dbReference>
<dbReference type="Proteomes" id="UP000578449">
    <property type="component" value="Unassembled WGS sequence"/>
</dbReference>
<evidence type="ECO:0000256" key="5">
    <source>
        <dbReference type="SAM" id="MobiDB-lite"/>
    </source>
</evidence>
<dbReference type="GO" id="GO:0043041">
    <property type="term" value="P:amino acid activation for nonribosomal peptide biosynthetic process"/>
    <property type="evidence" value="ECO:0007669"/>
    <property type="project" value="TreeGrafter"/>
</dbReference>
<organism evidence="7 8">
    <name type="scientific">Thermocatellispora tengchongensis</name>
    <dbReference type="NCBI Taxonomy" id="1073253"/>
    <lineage>
        <taxon>Bacteria</taxon>
        <taxon>Bacillati</taxon>
        <taxon>Actinomycetota</taxon>
        <taxon>Actinomycetes</taxon>
        <taxon>Streptosporangiales</taxon>
        <taxon>Streptosporangiaceae</taxon>
        <taxon>Thermocatellispora</taxon>
    </lineage>
</organism>
<dbReference type="GO" id="GO:0005829">
    <property type="term" value="C:cytosol"/>
    <property type="evidence" value="ECO:0007669"/>
    <property type="project" value="TreeGrafter"/>
</dbReference>
<dbReference type="InterPro" id="IPR036736">
    <property type="entry name" value="ACP-like_sf"/>
</dbReference>
<dbReference type="SUPFAM" id="SSF52777">
    <property type="entry name" value="CoA-dependent acyltransferases"/>
    <property type="match status" value="2"/>
</dbReference>
<reference evidence="7 8" key="1">
    <citation type="submission" date="2020-08" db="EMBL/GenBank/DDBJ databases">
        <title>Genomic Encyclopedia of Type Strains, Phase IV (KMG-IV): sequencing the most valuable type-strain genomes for metagenomic binning, comparative biology and taxonomic classification.</title>
        <authorList>
            <person name="Goeker M."/>
        </authorList>
    </citation>
    <scope>NUCLEOTIDE SEQUENCE [LARGE SCALE GENOMIC DNA]</scope>
    <source>
        <strain evidence="7 8">DSM 45615</strain>
    </source>
</reference>
<dbReference type="InterPro" id="IPR020806">
    <property type="entry name" value="PKS_PP-bd"/>
</dbReference>
<evidence type="ECO:0000256" key="4">
    <source>
        <dbReference type="ARBA" id="ARBA00022598"/>
    </source>
</evidence>
<dbReference type="SUPFAM" id="SSF51735">
    <property type="entry name" value="NAD(P)-binding Rossmann-fold domains"/>
    <property type="match status" value="1"/>
</dbReference>
<dbReference type="Gene3D" id="3.30.300.30">
    <property type="match status" value="1"/>
</dbReference>
<dbReference type="Gene3D" id="3.30.559.30">
    <property type="entry name" value="Nonribosomal peptide synthetase, condensation domain"/>
    <property type="match status" value="1"/>
</dbReference>
<dbReference type="Pfam" id="PF00550">
    <property type="entry name" value="PP-binding"/>
    <property type="match status" value="1"/>
</dbReference>
<dbReference type="SUPFAM" id="SSF56801">
    <property type="entry name" value="Acetyl-CoA synthetase-like"/>
    <property type="match status" value="1"/>
</dbReference>
<dbReference type="NCBIfam" id="TIGR01733">
    <property type="entry name" value="AA-adenyl-dom"/>
    <property type="match status" value="1"/>
</dbReference>
<dbReference type="CDD" id="cd19531">
    <property type="entry name" value="LCL_NRPS-like"/>
    <property type="match status" value="1"/>
</dbReference>
<dbReference type="GO" id="GO:0009239">
    <property type="term" value="P:enterobactin biosynthetic process"/>
    <property type="evidence" value="ECO:0007669"/>
    <property type="project" value="TreeGrafter"/>
</dbReference>
<dbReference type="InterPro" id="IPR010071">
    <property type="entry name" value="AA_adenyl_dom"/>
</dbReference>
<accession>A0A840P2B3</accession>
<keyword evidence="4" id="KW-0436">Ligase</keyword>
<dbReference type="PROSITE" id="PS00455">
    <property type="entry name" value="AMP_BINDING"/>
    <property type="match status" value="1"/>
</dbReference>
<proteinExistence type="predicted"/>
<dbReference type="InterPro" id="IPR013120">
    <property type="entry name" value="FAR_NAD-bd"/>
</dbReference>
<dbReference type="PROSITE" id="PS50075">
    <property type="entry name" value="CARRIER"/>
    <property type="match status" value="1"/>
</dbReference>
<dbReference type="Pfam" id="PF07993">
    <property type="entry name" value="NAD_binding_4"/>
    <property type="match status" value="1"/>
</dbReference>
<dbReference type="GO" id="GO:0047527">
    <property type="term" value="F:2,3-dihydroxybenzoate-serine ligase activity"/>
    <property type="evidence" value="ECO:0007669"/>
    <property type="project" value="TreeGrafter"/>
</dbReference>
<dbReference type="InterPro" id="IPR010080">
    <property type="entry name" value="Thioester_reductase-like_dom"/>
</dbReference>
<comment type="caution">
    <text evidence="7">The sequence shown here is derived from an EMBL/GenBank/DDBJ whole genome shotgun (WGS) entry which is preliminary data.</text>
</comment>
<dbReference type="PANTHER" id="PTHR45527">
    <property type="entry name" value="NONRIBOSOMAL PEPTIDE SYNTHETASE"/>
    <property type="match status" value="1"/>
</dbReference>
<dbReference type="InterPro" id="IPR045851">
    <property type="entry name" value="AMP-bd_C_sf"/>
</dbReference>
<dbReference type="SUPFAM" id="SSF47336">
    <property type="entry name" value="ACP-like"/>
    <property type="match status" value="1"/>
</dbReference>
<dbReference type="CDD" id="cd05930">
    <property type="entry name" value="A_NRPS"/>
    <property type="match status" value="1"/>
</dbReference>
<evidence type="ECO:0000259" key="6">
    <source>
        <dbReference type="PROSITE" id="PS50075"/>
    </source>
</evidence>
<evidence type="ECO:0000256" key="2">
    <source>
        <dbReference type="ARBA" id="ARBA00022450"/>
    </source>
</evidence>
<dbReference type="Gene3D" id="3.30.559.10">
    <property type="entry name" value="Chloramphenicol acetyltransferase-like domain"/>
    <property type="match status" value="1"/>
</dbReference>
<keyword evidence="8" id="KW-1185">Reference proteome</keyword>